<dbReference type="RefSeq" id="WP_173132283.1">
    <property type="nucleotide sequence ID" value="NZ_JABMKX010000005.1"/>
</dbReference>
<keyword evidence="3" id="KW-0418">Kinase</keyword>
<dbReference type="Proteomes" id="UP000711047">
    <property type="component" value="Unassembled WGS sequence"/>
</dbReference>
<comment type="similarity">
    <text evidence="1">Belongs to the carbohydrate kinase PfkB family.</text>
</comment>
<dbReference type="Pfam" id="PF00294">
    <property type="entry name" value="PfkB"/>
    <property type="match status" value="1"/>
</dbReference>
<feature type="domain" description="Carbohydrate kinase PfkB" evidence="4">
    <location>
        <begin position="33"/>
        <end position="258"/>
    </location>
</feature>
<proteinExistence type="inferred from homology"/>
<protein>
    <submittedName>
        <fullName evidence="5">Fructoselysine 6-kinase</fullName>
    </submittedName>
</protein>
<dbReference type="InterPro" id="IPR011611">
    <property type="entry name" value="PfkB_dom"/>
</dbReference>
<keyword evidence="2" id="KW-0808">Transferase</keyword>
<dbReference type="SUPFAM" id="SSF53613">
    <property type="entry name" value="Ribokinase-like"/>
    <property type="match status" value="1"/>
</dbReference>
<dbReference type="PROSITE" id="PS00584">
    <property type="entry name" value="PFKB_KINASES_2"/>
    <property type="match status" value="1"/>
</dbReference>
<gene>
    <name evidence="5" type="primary">frlD</name>
    <name evidence="5" type="ORF">HQN87_11220</name>
</gene>
<dbReference type="NCBIfam" id="NF007321">
    <property type="entry name" value="PRK09813.1"/>
    <property type="match status" value="1"/>
</dbReference>
<evidence type="ECO:0000256" key="2">
    <source>
        <dbReference type="ARBA" id="ARBA00022679"/>
    </source>
</evidence>
<keyword evidence="6" id="KW-1185">Reference proteome</keyword>
<evidence type="ECO:0000259" key="4">
    <source>
        <dbReference type="Pfam" id="PF00294"/>
    </source>
</evidence>
<dbReference type="PANTHER" id="PTHR43085">
    <property type="entry name" value="HEXOKINASE FAMILY MEMBER"/>
    <property type="match status" value="1"/>
</dbReference>
<evidence type="ECO:0000256" key="1">
    <source>
        <dbReference type="ARBA" id="ARBA00010688"/>
    </source>
</evidence>
<dbReference type="PANTHER" id="PTHR43085:SF41">
    <property type="entry name" value="FRUCTOSELYSINE 6-KINASE"/>
    <property type="match status" value="1"/>
</dbReference>
<reference evidence="5 6" key="1">
    <citation type="submission" date="2020-05" db="EMBL/GenBank/DDBJ databases">
        <title>Paenibacillus glebae, sp. nov., Paenibacillus humi sp. nov., Paenibacillus pedi sp. nov., Paenibacillus terrestris sp. nov. and Paenibacillus terricola sp. nov., isolated from a forest top soil sample.</title>
        <authorList>
            <person name="Qi S."/>
            <person name="Carlier A."/>
            <person name="Cnockaert M."/>
            <person name="Vandamme P."/>
        </authorList>
    </citation>
    <scope>NUCLEOTIDE SEQUENCE [LARGE SCALE GENOMIC DNA]</scope>
    <source>
        <strain evidence="5 6">LMG 29502</strain>
    </source>
</reference>
<dbReference type="EMBL" id="JABMKX010000005">
    <property type="protein sequence ID" value="NQX45903.1"/>
    <property type="molecule type" value="Genomic_DNA"/>
</dbReference>
<name>A0ABX2DPG2_9BACL</name>
<dbReference type="InterPro" id="IPR029056">
    <property type="entry name" value="Ribokinase-like"/>
</dbReference>
<comment type="caution">
    <text evidence="5">The sequence shown here is derived from an EMBL/GenBank/DDBJ whole genome shotgun (WGS) entry which is preliminary data.</text>
</comment>
<dbReference type="InterPro" id="IPR002173">
    <property type="entry name" value="Carboh/pur_kinase_PfkB_CS"/>
</dbReference>
<evidence type="ECO:0000313" key="6">
    <source>
        <dbReference type="Proteomes" id="UP000711047"/>
    </source>
</evidence>
<dbReference type="InterPro" id="IPR050306">
    <property type="entry name" value="PfkB_Carbo_kinase"/>
</dbReference>
<accession>A0ABX2DPG2</accession>
<dbReference type="Gene3D" id="3.40.1190.20">
    <property type="match status" value="1"/>
</dbReference>
<evidence type="ECO:0000313" key="5">
    <source>
        <dbReference type="EMBL" id="NQX45903.1"/>
    </source>
</evidence>
<organism evidence="5 6">
    <name type="scientific">Paenibacillus tritici</name>
    <dbReference type="NCBI Taxonomy" id="1873425"/>
    <lineage>
        <taxon>Bacteria</taxon>
        <taxon>Bacillati</taxon>
        <taxon>Bacillota</taxon>
        <taxon>Bacilli</taxon>
        <taxon>Bacillales</taxon>
        <taxon>Paenibacillaceae</taxon>
        <taxon>Paenibacillus</taxon>
    </lineage>
</organism>
<evidence type="ECO:0000256" key="3">
    <source>
        <dbReference type="ARBA" id="ARBA00022777"/>
    </source>
</evidence>
<sequence length="261" mass="28903">MQVAGVGFCCIDVYENLDRLYPTGNSVDFVIHMSRLGADASMVSVVGNDSYGALMLDKLRGEQIDVSHMHTREEGRTAIFRMDLNGNDRVHKEKVEGVMGDFGLSEADLAFILQHQAIHTNLSGRINHHLAGLRSQGVQIIYDFSTRTARHISEPILPHTDYAFFSYLQEDSEMEAFIRWAHAQGPRIVVVTLGEQGSVAYDGETFYREGIVPAEVVNTVGAGDSFCAGFMYGQLSGWTIQESLKQGARTASEVVSKFEPY</sequence>